<dbReference type="OrthoDB" id="9804325at2"/>
<keyword evidence="6" id="KW-0347">Helicase</keyword>
<dbReference type="InterPro" id="IPR047112">
    <property type="entry name" value="RecG/Mfd"/>
</dbReference>
<reference evidence="16 17" key="1">
    <citation type="submission" date="2015-12" db="EMBL/GenBank/DDBJ databases">
        <title>Draft genome sequnece of Fervidicola ferrireducens strain Y170.</title>
        <authorList>
            <person name="Patel B.K."/>
        </authorList>
    </citation>
    <scope>NUCLEOTIDE SEQUENCE [LARGE SCALE GENOMIC DNA]</scope>
    <source>
        <strain evidence="16 17">Y170</strain>
    </source>
</reference>
<comment type="similarity">
    <text evidence="11 13">In the C-terminal section; belongs to the helicase family. RecG subfamily.</text>
</comment>
<comment type="subcellular location">
    <subcellularLocation>
        <location evidence="1 13">Cytoplasm</location>
    </subcellularLocation>
</comment>
<dbReference type="FunFam" id="3.40.50.300:FF:000546">
    <property type="entry name" value="Transcription-repair-coupling factor"/>
    <property type="match status" value="1"/>
</dbReference>
<dbReference type="Pfam" id="PF17757">
    <property type="entry name" value="UvrB_inter"/>
    <property type="match status" value="1"/>
</dbReference>
<dbReference type="InterPro" id="IPR005118">
    <property type="entry name" value="TRCF_C"/>
</dbReference>
<keyword evidence="2 13" id="KW-0963">Cytoplasm</keyword>
<dbReference type="FunCoup" id="A0A140L3W2">
    <property type="interactions" value="407"/>
</dbReference>
<dbReference type="SMART" id="SM00982">
    <property type="entry name" value="TRCF"/>
    <property type="match status" value="1"/>
</dbReference>
<evidence type="ECO:0000259" key="15">
    <source>
        <dbReference type="PROSITE" id="PS51194"/>
    </source>
</evidence>
<evidence type="ECO:0000313" key="17">
    <source>
        <dbReference type="Proteomes" id="UP000070427"/>
    </source>
</evidence>
<dbReference type="EC" id="3.6.4.-" evidence="13"/>
<comment type="similarity">
    <text evidence="10 13">In the N-terminal section; belongs to the UvrB family.</text>
</comment>
<dbReference type="GO" id="GO:0016787">
    <property type="term" value="F:hydrolase activity"/>
    <property type="evidence" value="ECO:0007669"/>
    <property type="project" value="UniProtKB-KW"/>
</dbReference>
<dbReference type="SUPFAM" id="SSF52540">
    <property type="entry name" value="P-loop containing nucleoside triphosphate hydrolases"/>
    <property type="match status" value="4"/>
</dbReference>
<evidence type="ECO:0000256" key="13">
    <source>
        <dbReference type="HAMAP-Rule" id="MF_00969"/>
    </source>
</evidence>
<dbReference type="InParanoid" id="A0A140L3W2"/>
<keyword evidence="3 13" id="KW-0547">Nucleotide-binding</keyword>
<evidence type="ECO:0000256" key="6">
    <source>
        <dbReference type="ARBA" id="ARBA00022806"/>
    </source>
</evidence>
<dbReference type="GO" id="GO:0003684">
    <property type="term" value="F:damaged DNA binding"/>
    <property type="evidence" value="ECO:0007669"/>
    <property type="project" value="InterPro"/>
</dbReference>
<sequence length="1177" mass="132668">MDVRILSREMNELKRLIEDLKGGLSGLFAYGLSDSQRAFLIAAIKKESAKPVLVVTPDSLDARKLTDDLMYFLGPENVAIFPASSVIPYETAAKSPEFTARRLRVMEMLLAGKNPVVVAPLQALTNKMMPPEIVKKFTIRIGVGETVPLEEITLKLSLMGYERVDIVEGPGQYAVRGGIVDVYPMTVENPYRVEFFGDEVDSIREFSVEDQRSIEKLQEVFISPAREVVFDRETAKSAAISIAREMEERKKAFELTASFAEGKKLEEKINEHIEKLENGTLFESAQLYISHFYPNLSSIVDYFSSSPIIIMVEPGKMVESAKTSTFEIEETYKGLLEKGEVLPSVSAMYYPPFEILENLAKARTVYISMLPRIPKEFDVKGLYSFQFRAVASFHGKADLLVEEINDLKKKGYRIVILSGTGERGIHLKKALEEKGLDAVFTGSLEGELLPGKVVITPGSVEKGFLIPEIKFALISDLDVYGRPKIKTRKPKLQHRGRKVHSIEELSVGDYVVHVSHGIGRYLGIETLEVDGQKKDYFALQYAGGDKLYVPTDQVEMLHKYVSPEDKPPKLNKLGSGDWAKAKAKVKESVKQMAKELLELYAARQAMKGFAFSPDTVWQKEFEDMFPYEETPDQLTAIEEVKRDMESSKCMDRLLCGDVGYGKTEVAMRAAFKAVMDSKQVAVLVPTTILAEQHYRTFSERFAPFPVKIEVISRFKSKAQQKAILKDLRAGAIDIIIGTHRLLQKDVKFKDLGLLIIDEEQRFGVAHKEKLKQLKKNVDVLTLTATPIPRTLHMAMTGIRDMSIIETPPENRYPVQTYVVEYSDSLVRDAIIRELSRGGQVYYVYNVVNTIYEEAKRLSQIVPEARIAVAHGKMKESELEEVMMDFYEHRYDVLVCTTIIETGLDIPNVNTLIVISADRFGLSQLYQLRGRVGRSSTQAFAYFTYRKDKALSETAEKRLAAIRDFTEFGAGFKIALRDLEIRGAGNILGAEQHGHMMAVGYDLYCKLLAEAVRELKGEPEKEEIQPVIDLKLSAYIPDDYISNAAQKIDVYRRVAAVESLAEADDLEEEIEDRFGDLPEPARNLLAVARLRVLAKRLKLSSIIQLTDLVVFKFQSAGVFSHEQFSALKEAFKSKVTFQGTTVPSFIFKVRNLEGHKLLFKIEGVLKEMVEFLQLPSNE</sequence>
<comment type="function">
    <text evidence="13">Couples transcription and DNA repair by recognizing RNA polymerase (RNAP) stalled at DNA lesions. Mediates ATP-dependent release of RNAP and its truncated transcript from the DNA, and recruitment of nucleotide excision repair machinery to the damaged site.</text>
</comment>
<evidence type="ECO:0000256" key="4">
    <source>
        <dbReference type="ARBA" id="ARBA00022763"/>
    </source>
</evidence>
<protein>
    <recommendedName>
        <fullName evidence="12 13">Transcription-repair-coupling factor</fullName>
        <shortName evidence="13">TRCF</shortName>
        <ecNumber evidence="13">3.6.4.-</ecNumber>
    </recommendedName>
</protein>
<keyword evidence="17" id="KW-1185">Reference proteome</keyword>
<dbReference type="Pfam" id="PF03461">
    <property type="entry name" value="TRCF"/>
    <property type="match status" value="1"/>
</dbReference>
<evidence type="ECO:0000256" key="12">
    <source>
        <dbReference type="ARBA" id="ARBA00070128"/>
    </source>
</evidence>
<accession>A0A140L3W2</accession>
<dbReference type="PROSITE" id="PS51192">
    <property type="entry name" value="HELICASE_ATP_BIND_1"/>
    <property type="match status" value="1"/>
</dbReference>
<dbReference type="Proteomes" id="UP000070427">
    <property type="component" value="Unassembled WGS sequence"/>
</dbReference>
<dbReference type="InterPro" id="IPR036101">
    <property type="entry name" value="CarD-like/TRCF_RID_sf"/>
</dbReference>
<keyword evidence="4 13" id="KW-0227">DNA damage</keyword>
<dbReference type="InterPro" id="IPR041471">
    <property type="entry name" value="UvrB_inter"/>
</dbReference>
<dbReference type="STRING" id="520764.AN618_19600"/>
<evidence type="ECO:0000259" key="14">
    <source>
        <dbReference type="PROSITE" id="PS51192"/>
    </source>
</evidence>
<dbReference type="GO" id="GO:0000716">
    <property type="term" value="P:transcription-coupled nucleotide-excision repair, DNA damage recognition"/>
    <property type="evidence" value="ECO:0007669"/>
    <property type="project" value="UniProtKB-UniRule"/>
</dbReference>
<evidence type="ECO:0000256" key="3">
    <source>
        <dbReference type="ARBA" id="ARBA00022741"/>
    </source>
</evidence>
<comment type="caution">
    <text evidence="16">The sequence shown here is derived from an EMBL/GenBank/DDBJ whole genome shotgun (WGS) entry which is preliminary data.</text>
</comment>
<dbReference type="GO" id="GO:0005524">
    <property type="term" value="F:ATP binding"/>
    <property type="evidence" value="ECO:0007669"/>
    <property type="project" value="UniProtKB-UniRule"/>
</dbReference>
<dbReference type="PANTHER" id="PTHR47964:SF1">
    <property type="entry name" value="ATP-DEPENDENT DNA HELICASE HOMOLOG RECG, CHLOROPLASTIC"/>
    <property type="match status" value="1"/>
</dbReference>
<evidence type="ECO:0000256" key="8">
    <source>
        <dbReference type="ARBA" id="ARBA00023125"/>
    </source>
</evidence>
<evidence type="ECO:0000256" key="10">
    <source>
        <dbReference type="ARBA" id="ARBA00061104"/>
    </source>
</evidence>
<dbReference type="CDD" id="cd17991">
    <property type="entry name" value="DEXHc_TRCF"/>
    <property type="match status" value="1"/>
</dbReference>
<evidence type="ECO:0000256" key="9">
    <source>
        <dbReference type="ARBA" id="ARBA00023204"/>
    </source>
</evidence>
<dbReference type="Gene3D" id="3.90.1150.50">
    <property type="entry name" value="Transcription-repair-coupling factor, D7 domain"/>
    <property type="match status" value="1"/>
</dbReference>
<dbReference type="InterPro" id="IPR011545">
    <property type="entry name" value="DEAD/DEAH_box_helicase_dom"/>
</dbReference>
<dbReference type="PANTHER" id="PTHR47964">
    <property type="entry name" value="ATP-DEPENDENT DNA HELICASE HOMOLOG RECG, CHLOROPLASTIC"/>
    <property type="match status" value="1"/>
</dbReference>
<dbReference type="InterPro" id="IPR027417">
    <property type="entry name" value="P-loop_NTPase"/>
</dbReference>
<feature type="domain" description="Helicase C-terminal" evidence="15">
    <location>
        <begin position="825"/>
        <end position="979"/>
    </location>
</feature>
<dbReference type="SMART" id="SM01058">
    <property type="entry name" value="CarD_TRCF"/>
    <property type="match status" value="1"/>
</dbReference>
<evidence type="ECO:0000256" key="11">
    <source>
        <dbReference type="ARBA" id="ARBA00061399"/>
    </source>
</evidence>
<dbReference type="Pfam" id="PF00270">
    <property type="entry name" value="DEAD"/>
    <property type="match status" value="1"/>
</dbReference>
<dbReference type="InterPro" id="IPR014001">
    <property type="entry name" value="Helicase_ATP-bd"/>
</dbReference>
<keyword evidence="9 13" id="KW-0234">DNA repair</keyword>
<evidence type="ECO:0000256" key="2">
    <source>
        <dbReference type="ARBA" id="ARBA00022490"/>
    </source>
</evidence>
<dbReference type="SUPFAM" id="SSF143517">
    <property type="entry name" value="TRCF domain-like"/>
    <property type="match status" value="1"/>
</dbReference>
<dbReference type="InterPro" id="IPR004576">
    <property type="entry name" value="Mfd"/>
</dbReference>
<proteinExistence type="inferred from homology"/>
<dbReference type="InterPro" id="IPR003711">
    <property type="entry name" value="CarD-like/TRCF_RID"/>
</dbReference>
<evidence type="ECO:0000256" key="1">
    <source>
        <dbReference type="ARBA" id="ARBA00004496"/>
    </source>
</evidence>
<dbReference type="GO" id="GO:0003678">
    <property type="term" value="F:DNA helicase activity"/>
    <property type="evidence" value="ECO:0007669"/>
    <property type="project" value="TreeGrafter"/>
</dbReference>
<evidence type="ECO:0000256" key="7">
    <source>
        <dbReference type="ARBA" id="ARBA00022840"/>
    </source>
</evidence>
<name>A0A140L3W2_9FIRM</name>
<feature type="domain" description="Helicase ATP-binding" evidence="14">
    <location>
        <begin position="643"/>
        <end position="804"/>
    </location>
</feature>
<dbReference type="Pfam" id="PF00271">
    <property type="entry name" value="Helicase_C"/>
    <property type="match status" value="1"/>
</dbReference>
<dbReference type="Pfam" id="PF02559">
    <property type="entry name" value="CarD_TRCF_RID"/>
    <property type="match status" value="1"/>
</dbReference>
<dbReference type="GO" id="GO:0005737">
    <property type="term" value="C:cytoplasm"/>
    <property type="evidence" value="ECO:0007669"/>
    <property type="project" value="UniProtKB-SubCell"/>
</dbReference>
<dbReference type="SUPFAM" id="SSF141259">
    <property type="entry name" value="CarD-like"/>
    <property type="match status" value="1"/>
</dbReference>
<dbReference type="SMART" id="SM00487">
    <property type="entry name" value="DEXDc"/>
    <property type="match status" value="1"/>
</dbReference>
<gene>
    <name evidence="13 16" type="primary">mfd</name>
    <name evidence="16" type="ORF">AN618_19600</name>
</gene>
<dbReference type="PROSITE" id="PS51194">
    <property type="entry name" value="HELICASE_CTER"/>
    <property type="match status" value="1"/>
</dbReference>
<keyword evidence="8 13" id="KW-0238">DNA-binding</keyword>
<evidence type="ECO:0000256" key="5">
    <source>
        <dbReference type="ARBA" id="ARBA00022801"/>
    </source>
</evidence>
<keyword evidence="5 13" id="KW-0378">Hydrolase</keyword>
<keyword evidence="7 13" id="KW-0067">ATP-binding</keyword>
<organism evidence="16 17">
    <name type="scientific">Fervidicola ferrireducens</name>
    <dbReference type="NCBI Taxonomy" id="520764"/>
    <lineage>
        <taxon>Bacteria</taxon>
        <taxon>Bacillati</taxon>
        <taxon>Bacillota</taxon>
        <taxon>Clostridia</taxon>
        <taxon>Thermosediminibacterales</taxon>
        <taxon>Thermosediminibacteraceae</taxon>
        <taxon>Fervidicola</taxon>
    </lineage>
</organism>
<dbReference type="Gene3D" id="3.30.2060.10">
    <property type="entry name" value="Penicillin-binding protein 1b domain"/>
    <property type="match status" value="1"/>
</dbReference>
<dbReference type="Gene3D" id="3.40.50.300">
    <property type="entry name" value="P-loop containing nucleotide triphosphate hydrolases"/>
    <property type="match status" value="2"/>
</dbReference>
<dbReference type="PATRIC" id="fig|520764.3.peg.2104"/>
<dbReference type="AlphaFoldDB" id="A0A140L3W2"/>
<dbReference type="InterPro" id="IPR001650">
    <property type="entry name" value="Helicase_C-like"/>
</dbReference>
<evidence type="ECO:0000313" key="16">
    <source>
        <dbReference type="EMBL" id="KXG75237.1"/>
    </source>
</evidence>
<dbReference type="Gene3D" id="3.40.50.11180">
    <property type="match status" value="1"/>
</dbReference>
<dbReference type="NCBIfam" id="TIGR00580">
    <property type="entry name" value="mfd"/>
    <property type="match status" value="1"/>
</dbReference>
<dbReference type="EMBL" id="LOED01000029">
    <property type="protein sequence ID" value="KXG75237.1"/>
    <property type="molecule type" value="Genomic_DNA"/>
</dbReference>
<dbReference type="Gene3D" id="2.40.10.170">
    <property type="match status" value="1"/>
</dbReference>
<dbReference type="GO" id="GO:0006355">
    <property type="term" value="P:regulation of DNA-templated transcription"/>
    <property type="evidence" value="ECO:0007669"/>
    <property type="project" value="UniProtKB-UniRule"/>
</dbReference>
<dbReference type="InterPro" id="IPR037235">
    <property type="entry name" value="TRCF-like_C_D7"/>
</dbReference>
<dbReference type="HAMAP" id="MF_00969">
    <property type="entry name" value="TRCF"/>
    <property type="match status" value="1"/>
</dbReference>
<dbReference type="SMART" id="SM00490">
    <property type="entry name" value="HELICc"/>
    <property type="match status" value="1"/>
</dbReference>